<dbReference type="AlphaFoldDB" id="A0A940DFH0"/>
<reference evidence="7" key="1">
    <citation type="submission" date="2020-10" db="EMBL/GenBank/DDBJ databases">
        <authorList>
            <person name="Gilroy R."/>
        </authorList>
    </citation>
    <scope>NUCLEOTIDE SEQUENCE</scope>
    <source>
        <strain evidence="7">B1-16210</strain>
    </source>
</reference>
<keyword evidence="5 6" id="KW-0472">Membrane</keyword>
<comment type="caution">
    <text evidence="7">The sequence shown here is derived from an EMBL/GenBank/DDBJ whole genome shotgun (WGS) entry which is preliminary data.</text>
</comment>
<dbReference type="InterPro" id="IPR007156">
    <property type="entry name" value="MamQ_LemA"/>
</dbReference>
<comment type="subcellular location">
    <subcellularLocation>
        <location evidence="1">Membrane</location>
        <topology evidence="1">Single-pass membrane protein</topology>
    </subcellularLocation>
</comment>
<dbReference type="PANTHER" id="PTHR34478:SF1">
    <property type="entry name" value="PROTEIN LEMA"/>
    <property type="match status" value="1"/>
</dbReference>
<proteinExistence type="inferred from homology"/>
<dbReference type="Gene3D" id="1.20.1440.20">
    <property type="entry name" value="LemA-like domain"/>
    <property type="match status" value="1"/>
</dbReference>
<evidence type="ECO:0000256" key="4">
    <source>
        <dbReference type="ARBA" id="ARBA00022989"/>
    </source>
</evidence>
<dbReference type="InterPro" id="IPR023353">
    <property type="entry name" value="LemA-like_dom_sf"/>
</dbReference>
<evidence type="ECO:0000256" key="6">
    <source>
        <dbReference type="SAM" id="Phobius"/>
    </source>
</evidence>
<dbReference type="Proteomes" id="UP000721442">
    <property type="component" value="Unassembled WGS sequence"/>
</dbReference>
<sequence length="179" mass="20628">MWVAIAVIAVILLYFVLVYNGLVARRNQVREAWSTIDTQLKRRYDLIPNLIETVRGAAKHERETLESVTRARDAAMAANGATRADAENKLTETLKNLFAISENYPTLRANENFLELQRELTDTETKIQAARQFYNNVVMGLNTQIEQFPSNLVARMFNIQQEKMFEMDEAEKRAPKVKF</sequence>
<reference evidence="7" key="2">
    <citation type="journal article" date="2021" name="PeerJ">
        <title>Extensive microbial diversity within the chicken gut microbiome revealed by metagenomics and culture.</title>
        <authorList>
            <person name="Gilroy R."/>
            <person name="Ravi A."/>
            <person name="Getino M."/>
            <person name="Pursley I."/>
            <person name="Horton D.L."/>
            <person name="Alikhan N.F."/>
            <person name="Baker D."/>
            <person name="Gharbi K."/>
            <person name="Hall N."/>
            <person name="Watson M."/>
            <person name="Adriaenssens E.M."/>
            <person name="Foster-Nyarko E."/>
            <person name="Jarju S."/>
            <person name="Secka A."/>
            <person name="Antonio M."/>
            <person name="Oren A."/>
            <person name="Chaudhuri R.R."/>
            <person name="La Ragione R."/>
            <person name="Hildebrand F."/>
            <person name="Pallen M.J."/>
        </authorList>
    </citation>
    <scope>NUCLEOTIDE SEQUENCE</scope>
    <source>
        <strain evidence="7">B1-16210</strain>
    </source>
</reference>
<dbReference type="Pfam" id="PF04011">
    <property type="entry name" value="LemA"/>
    <property type="match status" value="1"/>
</dbReference>
<name>A0A940DFH0_9PROT</name>
<evidence type="ECO:0000256" key="2">
    <source>
        <dbReference type="ARBA" id="ARBA00008854"/>
    </source>
</evidence>
<evidence type="ECO:0000256" key="5">
    <source>
        <dbReference type="ARBA" id="ARBA00023136"/>
    </source>
</evidence>
<dbReference type="EMBL" id="JADINE010000041">
    <property type="protein sequence ID" value="MBO8407454.1"/>
    <property type="molecule type" value="Genomic_DNA"/>
</dbReference>
<feature type="transmembrane region" description="Helical" evidence="6">
    <location>
        <begin position="6"/>
        <end position="24"/>
    </location>
</feature>
<dbReference type="SUPFAM" id="SSF140478">
    <property type="entry name" value="LemA-like"/>
    <property type="match status" value="1"/>
</dbReference>
<evidence type="ECO:0000313" key="8">
    <source>
        <dbReference type="Proteomes" id="UP000721442"/>
    </source>
</evidence>
<accession>A0A940DFH0</accession>
<evidence type="ECO:0000313" key="7">
    <source>
        <dbReference type="EMBL" id="MBO8407454.1"/>
    </source>
</evidence>
<dbReference type="GO" id="GO:0016020">
    <property type="term" value="C:membrane"/>
    <property type="evidence" value="ECO:0007669"/>
    <property type="project" value="UniProtKB-SubCell"/>
</dbReference>
<evidence type="ECO:0000256" key="3">
    <source>
        <dbReference type="ARBA" id="ARBA00022692"/>
    </source>
</evidence>
<gene>
    <name evidence="7" type="ORF">IAC77_03270</name>
</gene>
<comment type="similarity">
    <text evidence="2">Belongs to the LemA family.</text>
</comment>
<keyword evidence="3 6" id="KW-0812">Transmembrane</keyword>
<keyword evidence="4 6" id="KW-1133">Transmembrane helix</keyword>
<evidence type="ECO:0000256" key="1">
    <source>
        <dbReference type="ARBA" id="ARBA00004167"/>
    </source>
</evidence>
<organism evidence="7 8">
    <name type="scientific">Candidatus Enterousia excrementavium</name>
    <dbReference type="NCBI Taxonomy" id="2840789"/>
    <lineage>
        <taxon>Bacteria</taxon>
        <taxon>Pseudomonadati</taxon>
        <taxon>Pseudomonadota</taxon>
        <taxon>Alphaproteobacteria</taxon>
        <taxon>Candidatus Enterousia</taxon>
    </lineage>
</organism>
<protein>
    <submittedName>
        <fullName evidence="7">LemA family protein</fullName>
    </submittedName>
</protein>
<dbReference type="PANTHER" id="PTHR34478">
    <property type="entry name" value="PROTEIN LEMA"/>
    <property type="match status" value="1"/>
</dbReference>